<sequence>MDMIHSMPSLYFISSFLLTSFLIFRFDYSLYLTHLTVSHTYRQRLTNMNGAFHRLGAIGLVGFC</sequence>
<dbReference type="AlphaFoldDB" id="A0A117NIM0"/>
<accession>A0A117NIM0</accession>
<protein>
    <submittedName>
        <fullName evidence="1">Uncharacterized protein</fullName>
    </submittedName>
</protein>
<name>A0A117NIM0_PICGL</name>
<dbReference type="EMBL" id="LKAM01000002">
    <property type="protein sequence ID" value="KUM50107.1"/>
    <property type="molecule type" value="Genomic_DNA"/>
</dbReference>
<evidence type="ECO:0000313" key="1">
    <source>
        <dbReference type="EMBL" id="KUM50107.1"/>
    </source>
</evidence>
<reference evidence="1" key="1">
    <citation type="journal article" date="2015" name="Genome Biol. Evol.">
        <title>Organellar Genomes of White Spruce (Picea glauca): Assembly and Annotation.</title>
        <authorList>
            <person name="Jackman S.D."/>
            <person name="Warren R.L."/>
            <person name="Gibb E.A."/>
            <person name="Vandervalk B.P."/>
            <person name="Mohamadi H."/>
            <person name="Chu J."/>
            <person name="Raymond A."/>
            <person name="Pleasance S."/>
            <person name="Coope R."/>
            <person name="Wildung M.R."/>
            <person name="Ritland C.E."/>
            <person name="Bousquet J."/>
            <person name="Jones S.J."/>
            <person name="Bohlmann J."/>
            <person name="Birol I."/>
        </authorList>
    </citation>
    <scope>NUCLEOTIDE SEQUENCE [LARGE SCALE GENOMIC DNA]</scope>
    <source>
        <tissue evidence="1">Flushing bud</tissue>
    </source>
</reference>
<keyword evidence="1" id="KW-0496">Mitochondrion</keyword>
<gene>
    <name evidence="1" type="ORF">ABT39_MTgene3335</name>
</gene>
<comment type="caution">
    <text evidence="1">The sequence shown here is derived from an EMBL/GenBank/DDBJ whole genome shotgun (WGS) entry which is preliminary data.</text>
</comment>
<organism evidence="1">
    <name type="scientific">Picea glauca</name>
    <name type="common">White spruce</name>
    <name type="synonym">Pinus glauca</name>
    <dbReference type="NCBI Taxonomy" id="3330"/>
    <lineage>
        <taxon>Eukaryota</taxon>
        <taxon>Viridiplantae</taxon>
        <taxon>Streptophyta</taxon>
        <taxon>Embryophyta</taxon>
        <taxon>Tracheophyta</taxon>
        <taxon>Spermatophyta</taxon>
        <taxon>Pinopsida</taxon>
        <taxon>Pinidae</taxon>
        <taxon>Conifers I</taxon>
        <taxon>Pinales</taxon>
        <taxon>Pinaceae</taxon>
        <taxon>Picea</taxon>
    </lineage>
</organism>
<geneLocation type="mitochondrion" evidence="1"/>
<proteinExistence type="predicted"/>